<dbReference type="PROSITE" id="PS50893">
    <property type="entry name" value="ABC_TRANSPORTER_2"/>
    <property type="match status" value="1"/>
</dbReference>
<feature type="transmembrane region" description="Helical" evidence="6">
    <location>
        <begin position="487"/>
        <end position="509"/>
    </location>
</feature>
<keyword evidence="3 6" id="KW-0812">Transmembrane</keyword>
<feature type="domain" description="ABC transporter" evidence="7">
    <location>
        <begin position="1"/>
        <end position="187"/>
    </location>
</feature>
<feature type="transmembrane region" description="Helical" evidence="6">
    <location>
        <begin position="306"/>
        <end position="328"/>
    </location>
</feature>
<dbReference type="InterPro" id="IPR050352">
    <property type="entry name" value="ABCG_transporters"/>
</dbReference>
<dbReference type="GO" id="GO:0140359">
    <property type="term" value="F:ABC-type transporter activity"/>
    <property type="evidence" value="ECO:0007669"/>
    <property type="project" value="InterPro"/>
</dbReference>
<dbReference type="GO" id="GO:0005524">
    <property type="term" value="F:ATP binding"/>
    <property type="evidence" value="ECO:0007669"/>
    <property type="project" value="InterPro"/>
</dbReference>
<reference evidence="8" key="1">
    <citation type="submission" date="2021-09" db="EMBL/GenBank/DDBJ databases">
        <authorList>
            <consortium name="AG Swart"/>
            <person name="Singh M."/>
            <person name="Singh A."/>
            <person name="Seah K."/>
            <person name="Emmerich C."/>
        </authorList>
    </citation>
    <scope>NUCLEOTIDE SEQUENCE</scope>
    <source>
        <strain evidence="8">ATCC30299</strain>
    </source>
</reference>
<feature type="transmembrane region" description="Helical" evidence="6">
    <location>
        <begin position="356"/>
        <end position="374"/>
    </location>
</feature>
<feature type="transmembrane region" description="Helical" evidence="6">
    <location>
        <begin position="416"/>
        <end position="434"/>
    </location>
</feature>
<dbReference type="Proteomes" id="UP001162131">
    <property type="component" value="Unassembled WGS sequence"/>
</dbReference>
<dbReference type="GO" id="GO:0016887">
    <property type="term" value="F:ATP hydrolysis activity"/>
    <property type="evidence" value="ECO:0007669"/>
    <property type="project" value="InterPro"/>
</dbReference>
<dbReference type="InterPro" id="IPR027417">
    <property type="entry name" value="P-loop_NTPase"/>
</dbReference>
<evidence type="ECO:0000256" key="6">
    <source>
        <dbReference type="SAM" id="Phobius"/>
    </source>
</evidence>
<keyword evidence="2" id="KW-0813">Transport</keyword>
<dbReference type="Pfam" id="PF19055">
    <property type="entry name" value="ABC2_membrane_7"/>
    <property type="match status" value="1"/>
</dbReference>
<sequence length="518" mass="58525">MGSSGSGKTILFIFNYNTFNTSLFYYYEIISCQLIIRFFNGYLLFYAMLRFPGSIEEKSLKVQEILDDLNISNIADNLIGNEIIKGLSGGEKKRLSIGMELITDPCILMLDEPTSGLDSYNAELVIDLLIKQALKGRTIISTIHQPSSSIFKKFDKLILLLEGNIIYQGSCKNSRKYFAELGYKCPKSVNPADFYMRIFHVSNRFDITENEQEMMNLLFTAYREKYHKERQSSEYELSELHNIKVYYPGIWAEFYELLKRAAKNASRNKLSLKLRLASHLGFSVIVALFFNDLGDNVKSIQNRNGLIYLLVMFAVVQGNGTTVNNFPLERAPYIKERSQGLYGTIPYFLAKNIADLPWTFIIAIMTAVIVYFSAGLNNNDGSKFIIFYIIYSLLLQCGVGLGCIIGAIFSRSENAMAFSSILVLPLVAFGGEYVKLDNIPISFRWISYITPFKWGFQALAANEYNDLDLSCEPSCDPLGSLGFSHEIWEGVVGVIAISTCTRIISFIILKLMTKTKLG</sequence>
<evidence type="ECO:0000256" key="2">
    <source>
        <dbReference type="ARBA" id="ARBA00022448"/>
    </source>
</evidence>
<evidence type="ECO:0000256" key="5">
    <source>
        <dbReference type="ARBA" id="ARBA00023136"/>
    </source>
</evidence>
<evidence type="ECO:0000313" key="8">
    <source>
        <dbReference type="EMBL" id="CAG9329040.1"/>
    </source>
</evidence>
<keyword evidence="9" id="KW-1185">Reference proteome</keyword>
<feature type="transmembrane region" description="Helical" evidence="6">
    <location>
        <begin position="386"/>
        <end position="409"/>
    </location>
</feature>
<evidence type="ECO:0000313" key="9">
    <source>
        <dbReference type="Proteomes" id="UP001162131"/>
    </source>
</evidence>
<dbReference type="InterPro" id="IPR013525">
    <property type="entry name" value="ABC2_TM"/>
</dbReference>
<feature type="transmembrane region" description="Helical" evidence="6">
    <location>
        <begin position="24"/>
        <end position="49"/>
    </location>
</feature>
<evidence type="ECO:0000256" key="4">
    <source>
        <dbReference type="ARBA" id="ARBA00022989"/>
    </source>
</evidence>
<dbReference type="InterPro" id="IPR003439">
    <property type="entry name" value="ABC_transporter-like_ATP-bd"/>
</dbReference>
<organism evidence="8 9">
    <name type="scientific">Blepharisma stoltei</name>
    <dbReference type="NCBI Taxonomy" id="1481888"/>
    <lineage>
        <taxon>Eukaryota</taxon>
        <taxon>Sar</taxon>
        <taxon>Alveolata</taxon>
        <taxon>Ciliophora</taxon>
        <taxon>Postciliodesmatophora</taxon>
        <taxon>Heterotrichea</taxon>
        <taxon>Heterotrichida</taxon>
        <taxon>Blepharismidae</taxon>
        <taxon>Blepharisma</taxon>
    </lineage>
</organism>
<evidence type="ECO:0000256" key="1">
    <source>
        <dbReference type="ARBA" id="ARBA00004141"/>
    </source>
</evidence>
<keyword evidence="4 6" id="KW-1133">Transmembrane helix</keyword>
<evidence type="ECO:0000259" key="7">
    <source>
        <dbReference type="PROSITE" id="PS50893"/>
    </source>
</evidence>
<gene>
    <name evidence="8" type="ORF">BSTOLATCC_MIC47876</name>
</gene>
<dbReference type="InterPro" id="IPR017871">
    <property type="entry name" value="ABC_transporter-like_CS"/>
</dbReference>
<dbReference type="PROSITE" id="PS00211">
    <property type="entry name" value="ABC_TRANSPORTER_1"/>
    <property type="match status" value="1"/>
</dbReference>
<accession>A0AAU9JRQ4</accession>
<dbReference type="Pfam" id="PF00005">
    <property type="entry name" value="ABC_tran"/>
    <property type="match status" value="1"/>
</dbReference>
<feature type="transmembrane region" description="Helical" evidence="6">
    <location>
        <begin position="276"/>
        <end position="294"/>
    </location>
</feature>
<dbReference type="SUPFAM" id="SSF52540">
    <property type="entry name" value="P-loop containing nucleoside triphosphate hydrolases"/>
    <property type="match status" value="1"/>
</dbReference>
<proteinExistence type="predicted"/>
<protein>
    <recommendedName>
        <fullName evidence="7">ABC transporter domain-containing protein</fullName>
    </recommendedName>
</protein>
<dbReference type="PANTHER" id="PTHR48041">
    <property type="entry name" value="ABC TRANSPORTER G FAMILY MEMBER 28"/>
    <property type="match status" value="1"/>
</dbReference>
<comment type="caution">
    <text evidence="8">The sequence shown here is derived from an EMBL/GenBank/DDBJ whole genome shotgun (WGS) entry which is preliminary data.</text>
</comment>
<comment type="subcellular location">
    <subcellularLocation>
        <location evidence="1">Membrane</location>
        <topology evidence="1">Multi-pass membrane protein</topology>
    </subcellularLocation>
</comment>
<dbReference type="AlphaFoldDB" id="A0AAU9JRQ4"/>
<dbReference type="GO" id="GO:0016020">
    <property type="term" value="C:membrane"/>
    <property type="evidence" value="ECO:0007669"/>
    <property type="project" value="UniProtKB-SubCell"/>
</dbReference>
<evidence type="ECO:0000256" key="3">
    <source>
        <dbReference type="ARBA" id="ARBA00022692"/>
    </source>
</evidence>
<dbReference type="EMBL" id="CAJZBQ010000047">
    <property type="protein sequence ID" value="CAG9329040.1"/>
    <property type="molecule type" value="Genomic_DNA"/>
</dbReference>
<keyword evidence="5 6" id="KW-0472">Membrane</keyword>
<dbReference type="Gene3D" id="3.40.50.300">
    <property type="entry name" value="P-loop containing nucleotide triphosphate hydrolases"/>
    <property type="match status" value="1"/>
</dbReference>
<name>A0AAU9JRQ4_9CILI</name>
<dbReference type="PANTHER" id="PTHR48041:SF139">
    <property type="entry name" value="PROTEIN SCARLET"/>
    <property type="match status" value="1"/>
</dbReference>
<dbReference type="InterPro" id="IPR043926">
    <property type="entry name" value="ABCG_dom"/>
</dbReference>
<dbReference type="Pfam" id="PF01061">
    <property type="entry name" value="ABC2_membrane"/>
    <property type="match status" value="1"/>
</dbReference>